<dbReference type="AlphaFoldDB" id="A0AAD5H773"/>
<proteinExistence type="predicted"/>
<organism evidence="1 2">
    <name type="scientific">Chlorella ohadii</name>
    <dbReference type="NCBI Taxonomy" id="2649997"/>
    <lineage>
        <taxon>Eukaryota</taxon>
        <taxon>Viridiplantae</taxon>
        <taxon>Chlorophyta</taxon>
        <taxon>core chlorophytes</taxon>
        <taxon>Trebouxiophyceae</taxon>
        <taxon>Chlorellales</taxon>
        <taxon>Chlorellaceae</taxon>
        <taxon>Chlorella clade</taxon>
        <taxon>Chlorella</taxon>
    </lineage>
</organism>
<evidence type="ECO:0000313" key="1">
    <source>
        <dbReference type="EMBL" id="KAI7843408.1"/>
    </source>
</evidence>
<dbReference type="EMBL" id="JADXDR010000039">
    <property type="protein sequence ID" value="KAI7843408.1"/>
    <property type="molecule type" value="Genomic_DNA"/>
</dbReference>
<comment type="caution">
    <text evidence="1">The sequence shown here is derived from an EMBL/GenBank/DDBJ whole genome shotgun (WGS) entry which is preliminary data.</text>
</comment>
<evidence type="ECO:0000313" key="2">
    <source>
        <dbReference type="Proteomes" id="UP001205105"/>
    </source>
</evidence>
<name>A0AAD5H773_9CHLO</name>
<gene>
    <name evidence="1" type="ORF">COHA_003005</name>
</gene>
<protein>
    <submittedName>
        <fullName evidence="1">Uncharacterized protein</fullName>
    </submittedName>
</protein>
<sequence>MVWAHAQLLKQNPAAFSGSSPPELSANIYQQAASELKALSWQHEFESDEVACAVLARLRLPPEQWVAALKHMRAEKLAEMGSWITAIDSACKSRGRRSKQTEAALAALAARMGWNSVKEGVAQLKAALAKGDLSLLEQQGSRWMARMAWEALLDADDEEGGIVVCKTAVPSDMIVGPAACPEPAVLAMLNDLADTHPPTDVRIARIQYLATQLPMLQRSTAPPVEVSGRFEPGSMAQAIADRVIAGMKAESASKR</sequence>
<keyword evidence="2" id="KW-1185">Reference proteome</keyword>
<accession>A0AAD5H773</accession>
<reference evidence="1" key="1">
    <citation type="submission" date="2020-11" db="EMBL/GenBank/DDBJ databases">
        <title>Chlorella ohadii genome sequencing and assembly.</title>
        <authorList>
            <person name="Murik O."/>
            <person name="Treves H."/>
            <person name="Kedem I."/>
            <person name="Shotland Y."/>
            <person name="Kaplan A."/>
        </authorList>
    </citation>
    <scope>NUCLEOTIDE SEQUENCE</scope>
    <source>
        <strain evidence="1">1</strain>
    </source>
</reference>
<dbReference type="Proteomes" id="UP001205105">
    <property type="component" value="Unassembled WGS sequence"/>
</dbReference>